<dbReference type="EMBL" id="CDOL01000217">
    <property type="protein sequence ID" value="CEN52786.1"/>
    <property type="molecule type" value="Genomic_DNA"/>
</dbReference>
<dbReference type="OrthoDB" id="915634at2"/>
<organism evidence="2 3">
    <name type="scientific">Capnocytophaga canis</name>
    <dbReference type="NCBI Taxonomy" id="1848903"/>
    <lineage>
        <taxon>Bacteria</taxon>
        <taxon>Pseudomonadati</taxon>
        <taxon>Bacteroidota</taxon>
        <taxon>Flavobacteriia</taxon>
        <taxon>Flavobacteriales</taxon>
        <taxon>Flavobacteriaceae</taxon>
        <taxon>Capnocytophaga</taxon>
    </lineage>
</organism>
<dbReference type="Proteomes" id="UP000038200">
    <property type="component" value="Unassembled WGS sequence"/>
</dbReference>
<dbReference type="Pfam" id="PF03432">
    <property type="entry name" value="Relaxase"/>
    <property type="match status" value="1"/>
</dbReference>
<evidence type="ECO:0000259" key="1">
    <source>
        <dbReference type="Pfam" id="PF03432"/>
    </source>
</evidence>
<protein>
    <submittedName>
        <fullName evidence="2">Relaxase/mobilization nuclease domain protein</fullName>
    </submittedName>
</protein>
<evidence type="ECO:0000313" key="3">
    <source>
        <dbReference type="Proteomes" id="UP000038200"/>
    </source>
</evidence>
<dbReference type="InterPro" id="IPR005094">
    <property type="entry name" value="Endonuclease_MobA/VirD2"/>
</dbReference>
<dbReference type="AlphaFoldDB" id="A0A0B7ILM4"/>
<reference evidence="2 3" key="1">
    <citation type="submission" date="2015-01" db="EMBL/GenBank/DDBJ databases">
        <authorList>
            <person name="Xiang T."/>
            <person name="Song Y."/>
            <person name="Huang L."/>
            <person name="Wang B."/>
            <person name="Wu P."/>
        </authorList>
    </citation>
    <scope>NUCLEOTIDE SEQUENCE [LARGE SCALE GENOMIC DNA]</scope>
    <source>
        <strain evidence="2 3">CcD93</strain>
    </source>
</reference>
<sequence length="517" mass="60402">MIVKILKSATTFAGVNYNEKKNEQGKSELLVAKNFPLYGEISKSDYISYMEAVSNTNPNVKKKQFHAVVSCKGREYTPEQLADIAEKYVQKMGYGDNPYLIYSHSDTDNNHVHIVSTRVDKKGNKINDSMERVRSQQIMNEILSINPKEQVKIDISEALKYQFSTIAQFKMLLEMRGWKLSEKGEELHLWKGGDKFLIPIEKIKDRLENYEPNLDRRKQLTALFHKYKEGLNHLELQALMRNKFGVELVFHTGKGHSKPYGYTIIDYPNKLVMKGNEVMNISELLISPEKQAKIDSCNKIIEAILKDNKPTFKEFKDSMFSYGYEVSDKKLIKLKGEKEYLFKLNDKTLKELKYNGRLEQANRFNPVSKEEQNVLSRLFFVRSSDIQMRAEKDFDKLVYSEMMKSYFYNNVGDVEKLKEKEISFVRDKGEVYLIDNINETILNSRELDIHFDRSVYLSSDNVYDLERLKDIENIEPNNYERGILDVIESALTVQTFEMTVEEQGINKKKKKKKQQNQ</sequence>
<name>A0A0B7ILM4_9FLAO</name>
<gene>
    <name evidence="2" type="ORF">CCAND93_30001</name>
</gene>
<proteinExistence type="predicted"/>
<evidence type="ECO:0000313" key="2">
    <source>
        <dbReference type="EMBL" id="CEN52786.1"/>
    </source>
</evidence>
<accession>A0A0B7ILM4</accession>
<feature type="domain" description="MobA/VirD2-like nuclease" evidence="1">
    <location>
        <begin position="17"/>
        <end position="142"/>
    </location>
</feature>